<sequence>MPTNKNVLVGRKAYKKNLLLFANPCEVFYRGSENSTAVPIWMGEKGVDPDIKCV</sequence>
<dbReference type="Proteomes" id="UP000095283">
    <property type="component" value="Unplaced"/>
</dbReference>
<dbReference type="WBParaSite" id="Hba_07038">
    <property type="protein sequence ID" value="Hba_07038"/>
    <property type="gene ID" value="Hba_07038"/>
</dbReference>
<dbReference type="SUPFAM" id="SSF160696">
    <property type="entry name" value="BTG domain-like"/>
    <property type="match status" value="1"/>
</dbReference>
<keyword evidence="1" id="KW-1185">Reference proteome</keyword>
<proteinExistence type="predicted"/>
<dbReference type="InterPro" id="IPR036054">
    <property type="entry name" value="BTG-like_sf"/>
</dbReference>
<evidence type="ECO:0000313" key="1">
    <source>
        <dbReference type="Proteomes" id="UP000095283"/>
    </source>
</evidence>
<reference evidence="2" key="1">
    <citation type="submission" date="2016-11" db="UniProtKB">
        <authorList>
            <consortium name="WormBaseParasite"/>
        </authorList>
    </citation>
    <scope>IDENTIFICATION</scope>
</reference>
<evidence type="ECO:0000313" key="2">
    <source>
        <dbReference type="WBParaSite" id="Hba_07038"/>
    </source>
</evidence>
<accession>A0A1I7WPH1</accession>
<protein>
    <submittedName>
        <fullName evidence="2">Phosphoenolpyruvate carboxykinase</fullName>
    </submittedName>
</protein>
<name>A0A1I7WPH1_HETBA</name>
<organism evidence="1 2">
    <name type="scientific">Heterorhabditis bacteriophora</name>
    <name type="common">Entomopathogenic nematode worm</name>
    <dbReference type="NCBI Taxonomy" id="37862"/>
    <lineage>
        <taxon>Eukaryota</taxon>
        <taxon>Metazoa</taxon>
        <taxon>Ecdysozoa</taxon>
        <taxon>Nematoda</taxon>
        <taxon>Chromadorea</taxon>
        <taxon>Rhabditida</taxon>
        <taxon>Rhabditina</taxon>
        <taxon>Rhabditomorpha</taxon>
        <taxon>Strongyloidea</taxon>
        <taxon>Heterorhabditidae</taxon>
        <taxon>Heterorhabditis</taxon>
    </lineage>
</organism>
<dbReference type="AlphaFoldDB" id="A0A1I7WPH1"/>